<feature type="coiled-coil region" evidence="1">
    <location>
        <begin position="107"/>
        <end position="139"/>
    </location>
</feature>
<sequence>MTYDAFTTASASAQDSAPGAAPANSPTGANTWLGASGGFDGTANSGGYGGQRGQGGHGRMPGGASGSAVGQNSGPNSGPNTVHGSAPKEGQNPDQNSAQNGNDATGQELLNRQIEQHMRQQEAARHEQWQKQVSQWREEVAQDPQLGGVHMAANVARAQLALDRFDQGRHIGKLLEESGYGNHPEVLRFFNRVADALMEDSLVRGEPGGGMPPLEERMYAGWSSRK</sequence>
<evidence type="ECO:0000256" key="1">
    <source>
        <dbReference type="SAM" id="Coils"/>
    </source>
</evidence>
<reference evidence="3" key="1">
    <citation type="submission" date="2016-08" db="EMBL/GenBank/DDBJ databases">
        <authorList>
            <person name="Seilhamer J.J."/>
        </authorList>
    </citation>
    <scope>NUCLEOTIDE SEQUENCE</scope>
    <source>
        <strain evidence="3">86-1</strain>
    </source>
</reference>
<proteinExistence type="predicted"/>
<organism evidence="3">
    <name type="scientific">uncultured Desulfovibrio sp</name>
    <dbReference type="NCBI Taxonomy" id="167968"/>
    <lineage>
        <taxon>Bacteria</taxon>
        <taxon>Pseudomonadati</taxon>
        <taxon>Thermodesulfobacteriota</taxon>
        <taxon>Desulfovibrionia</taxon>
        <taxon>Desulfovibrionales</taxon>
        <taxon>Desulfovibrionaceae</taxon>
        <taxon>Desulfovibrio</taxon>
        <taxon>environmental samples</taxon>
    </lineage>
</organism>
<evidence type="ECO:0000256" key="2">
    <source>
        <dbReference type="SAM" id="MobiDB-lite"/>
    </source>
</evidence>
<feature type="compositionally biased region" description="Polar residues" evidence="2">
    <location>
        <begin position="92"/>
        <end position="104"/>
    </location>
</feature>
<gene>
    <name evidence="3" type="ORF">KL86DES1_21646</name>
</gene>
<protein>
    <submittedName>
        <fullName evidence="3">Uncharacterized protein</fullName>
    </submittedName>
</protein>
<dbReference type="AlphaFoldDB" id="A0A212L9E2"/>
<accession>A0A212L9E2</accession>
<feature type="compositionally biased region" description="Gly residues" evidence="2">
    <location>
        <begin position="35"/>
        <end position="65"/>
    </location>
</feature>
<dbReference type="RefSeq" id="WP_179980944.1">
    <property type="nucleotide sequence ID" value="NZ_LT608333.1"/>
</dbReference>
<feature type="compositionally biased region" description="Polar residues" evidence="2">
    <location>
        <begin position="1"/>
        <end position="15"/>
    </location>
</feature>
<keyword evidence="1" id="KW-0175">Coiled coil</keyword>
<feature type="region of interest" description="Disordered" evidence="2">
    <location>
        <begin position="1"/>
        <end position="104"/>
    </location>
</feature>
<name>A0A212L9E2_9BACT</name>
<feature type="region of interest" description="Disordered" evidence="2">
    <location>
        <begin position="204"/>
        <end position="226"/>
    </location>
</feature>
<feature type="compositionally biased region" description="Polar residues" evidence="2">
    <location>
        <begin position="68"/>
        <end position="83"/>
    </location>
</feature>
<dbReference type="EMBL" id="FMJC01000002">
    <property type="protein sequence ID" value="SCM73959.1"/>
    <property type="molecule type" value="Genomic_DNA"/>
</dbReference>
<evidence type="ECO:0000313" key="3">
    <source>
        <dbReference type="EMBL" id="SCM73959.1"/>
    </source>
</evidence>